<evidence type="ECO:0000259" key="7">
    <source>
        <dbReference type="Pfam" id="PF03070"/>
    </source>
</evidence>
<evidence type="ECO:0000313" key="10">
    <source>
        <dbReference type="Proteomes" id="UP000276055"/>
    </source>
</evidence>
<dbReference type="Pfam" id="PF08543">
    <property type="entry name" value="Phos_pyr_kin"/>
    <property type="match status" value="1"/>
</dbReference>
<comment type="caution">
    <text evidence="9">The sequence shown here is derived from an EMBL/GenBank/DDBJ whole genome shotgun (WGS) entry which is preliminary data.</text>
</comment>
<dbReference type="SUPFAM" id="SSF48613">
    <property type="entry name" value="Heme oxygenase-like"/>
    <property type="match status" value="1"/>
</dbReference>
<dbReference type="InterPro" id="IPR016084">
    <property type="entry name" value="Haem_Oase-like_multi-hlx"/>
</dbReference>
<dbReference type="Pfam" id="PF03070">
    <property type="entry name" value="TENA_THI-4"/>
    <property type="match status" value="1"/>
</dbReference>
<dbReference type="CDD" id="cd01169">
    <property type="entry name" value="HMPP_kinase"/>
    <property type="match status" value="1"/>
</dbReference>
<feature type="compositionally biased region" description="Gly residues" evidence="6">
    <location>
        <begin position="224"/>
        <end position="238"/>
    </location>
</feature>
<dbReference type="SUPFAM" id="SSF53613">
    <property type="entry name" value="Ribokinase-like"/>
    <property type="match status" value="1"/>
</dbReference>
<dbReference type="GO" id="GO:0005829">
    <property type="term" value="C:cytosol"/>
    <property type="evidence" value="ECO:0007669"/>
    <property type="project" value="TreeGrafter"/>
</dbReference>
<comment type="pathway">
    <text evidence="4">Cofactor biosynthesis; thiamine diphosphate biosynthesis; 4-amino-2-methyl-5-diphosphomethylpyrimidine from 5-amino-1-(5-phospho-D-ribosyl)imidazole: step 3/3.</text>
</comment>
<evidence type="ECO:0000256" key="5">
    <source>
        <dbReference type="ARBA" id="ARBA00022977"/>
    </source>
</evidence>
<comment type="function">
    <text evidence="3">Catalyzes the phosphorylation of hydroxymethylpyrimidine phosphate (HMP-P) to HMP-PP, and of HMP to HMP-P.</text>
</comment>
<dbReference type="PANTHER" id="PTHR20858">
    <property type="entry name" value="PHOSPHOMETHYLPYRIMIDINE KINASE"/>
    <property type="match status" value="1"/>
</dbReference>
<dbReference type="Proteomes" id="UP000276055">
    <property type="component" value="Unassembled WGS sequence"/>
</dbReference>
<organism evidence="9 10">
    <name type="scientific">Arthrobacter oryzae</name>
    <dbReference type="NCBI Taxonomy" id="409290"/>
    <lineage>
        <taxon>Bacteria</taxon>
        <taxon>Bacillati</taxon>
        <taxon>Actinomycetota</taxon>
        <taxon>Actinomycetes</taxon>
        <taxon>Micrococcales</taxon>
        <taxon>Micrococcaceae</taxon>
        <taxon>Arthrobacter</taxon>
    </lineage>
</organism>
<evidence type="ECO:0000256" key="1">
    <source>
        <dbReference type="ARBA" id="ARBA00000151"/>
    </source>
</evidence>
<feature type="region of interest" description="Disordered" evidence="6">
    <location>
        <begin position="207"/>
        <end position="241"/>
    </location>
</feature>
<dbReference type="EMBL" id="RBIR01000001">
    <property type="protein sequence ID" value="RKR29761.1"/>
    <property type="molecule type" value="Genomic_DNA"/>
</dbReference>
<dbReference type="GO" id="GO:0009229">
    <property type="term" value="P:thiamine diphosphate biosynthetic process"/>
    <property type="evidence" value="ECO:0007669"/>
    <property type="project" value="UniProtKB-UniPathway"/>
</dbReference>
<evidence type="ECO:0000259" key="8">
    <source>
        <dbReference type="Pfam" id="PF08543"/>
    </source>
</evidence>
<keyword evidence="9" id="KW-0418">Kinase</keyword>
<dbReference type="GO" id="GO:0008902">
    <property type="term" value="F:hydroxymethylpyrimidine kinase activity"/>
    <property type="evidence" value="ECO:0007669"/>
    <property type="project" value="UniProtKB-EC"/>
</dbReference>
<dbReference type="Gene3D" id="3.40.1190.20">
    <property type="match status" value="1"/>
</dbReference>
<sequence length="557" mass="57658">MSDVPAPSNPSEFLPSGFLPGYLPAGTRPAAPPRIPRVLAIAGSDPSGGAGIQADLKSIAANGGYGMAAITALTAQNTQGVRAVHVPPAAFLTAQLDAISDDIVIDAVKIGMLGDAAVIGAVHSWLEKVRPAVVVLDPVMVATSGDRLLQESAEAALQALLPLADLITPNLAELAILLKEPAAEDWAEALAQGKRLAARTGTTVLVKGGHLPAGPSEDAVPGDGRPGGDAGGGTGPGAGCPDALVNTGGLLGQETVVVPGERIATRNSHGTGCSLSSAMATVQARVGDWEAALREVKPWLLGALREASALEVGTGNGPVHHFHHVQGPAHGPGGRHSQGPAEGEFAAALRAGAAGDLAAIYGLEFIRGLADGTLPEHEFAYYLAQDAIYLNGYSRVLARAAAIAPTEAEQLFWARSAQTCLEVESELHRSWLRTRPTAPVLGPVTKSYVDHLLAASVSGSYGVLTAAALPCFWLYAEVGSTLHREFLAAGAPEAHPYAAWLRTYADEDFAAATRQAIAYTDAAARRASDGEREAMALAFRQSSRYEVDFFDAPRLHA</sequence>
<comment type="catalytic activity">
    <reaction evidence="1">
        <text>4-amino-5-hydroxymethyl-2-methylpyrimidine + ATP = 4-amino-2-methyl-5-(phosphooxymethyl)pyrimidine + ADP + H(+)</text>
        <dbReference type="Rhea" id="RHEA:23096"/>
        <dbReference type="ChEBI" id="CHEBI:15378"/>
        <dbReference type="ChEBI" id="CHEBI:16892"/>
        <dbReference type="ChEBI" id="CHEBI:30616"/>
        <dbReference type="ChEBI" id="CHEBI:58354"/>
        <dbReference type="ChEBI" id="CHEBI:456216"/>
        <dbReference type="EC" id="2.7.1.49"/>
    </reaction>
</comment>
<dbReference type="CDD" id="cd19365">
    <property type="entry name" value="TenA_C-like"/>
    <property type="match status" value="1"/>
</dbReference>
<feature type="domain" description="Pyridoxamine kinase/Phosphomethylpyrimidine kinase" evidence="8">
    <location>
        <begin position="45"/>
        <end position="320"/>
    </location>
</feature>
<comment type="catalytic activity">
    <reaction evidence="2">
        <text>4-amino-2-methyl-5-(phosphooxymethyl)pyrimidine + ATP = 4-amino-2-methyl-5-(diphosphooxymethyl)pyrimidine + ADP</text>
        <dbReference type="Rhea" id="RHEA:19893"/>
        <dbReference type="ChEBI" id="CHEBI:30616"/>
        <dbReference type="ChEBI" id="CHEBI:57841"/>
        <dbReference type="ChEBI" id="CHEBI:58354"/>
        <dbReference type="ChEBI" id="CHEBI:456216"/>
        <dbReference type="EC" id="2.7.4.7"/>
    </reaction>
</comment>
<dbReference type="InterPro" id="IPR013749">
    <property type="entry name" value="PM/HMP-P_kinase-1"/>
</dbReference>
<dbReference type="InterPro" id="IPR004305">
    <property type="entry name" value="Thiaminase-2/PQQC"/>
</dbReference>
<accession>A0A495FM21</accession>
<protein>
    <submittedName>
        <fullName evidence="9">Hydroxymethylpyrimidine/phosphomethylpyrimidine kinase</fullName>
    </submittedName>
</protein>
<evidence type="ECO:0000256" key="4">
    <source>
        <dbReference type="ARBA" id="ARBA00004769"/>
    </source>
</evidence>
<evidence type="ECO:0000256" key="6">
    <source>
        <dbReference type="SAM" id="MobiDB-lite"/>
    </source>
</evidence>
<dbReference type="NCBIfam" id="NF011301">
    <property type="entry name" value="PRK14713.1"/>
    <property type="match status" value="1"/>
</dbReference>
<dbReference type="UniPathway" id="UPA00060">
    <property type="reaction ID" value="UER00138"/>
</dbReference>
<evidence type="ECO:0000256" key="3">
    <source>
        <dbReference type="ARBA" id="ARBA00003848"/>
    </source>
</evidence>
<keyword evidence="9" id="KW-0808">Transferase</keyword>
<gene>
    <name evidence="9" type="ORF">C8D78_0074</name>
</gene>
<dbReference type="Gene3D" id="1.20.910.10">
    <property type="entry name" value="Heme oxygenase-like"/>
    <property type="match status" value="1"/>
</dbReference>
<dbReference type="InterPro" id="IPR029056">
    <property type="entry name" value="Ribokinase-like"/>
</dbReference>
<keyword evidence="5" id="KW-0784">Thiamine biosynthesis</keyword>
<dbReference type="GO" id="GO:0008972">
    <property type="term" value="F:phosphomethylpyrimidine kinase activity"/>
    <property type="evidence" value="ECO:0007669"/>
    <property type="project" value="UniProtKB-EC"/>
</dbReference>
<evidence type="ECO:0000256" key="2">
    <source>
        <dbReference type="ARBA" id="ARBA00000565"/>
    </source>
</evidence>
<name>A0A495FM21_9MICC</name>
<dbReference type="GO" id="GO:0009228">
    <property type="term" value="P:thiamine biosynthetic process"/>
    <property type="evidence" value="ECO:0007669"/>
    <property type="project" value="UniProtKB-KW"/>
</dbReference>
<dbReference type="PANTHER" id="PTHR20858:SF17">
    <property type="entry name" value="HYDROXYMETHYLPYRIMIDINE_PHOSPHOMETHYLPYRIMIDINE KINASE THI20-RELATED"/>
    <property type="match status" value="1"/>
</dbReference>
<dbReference type="InterPro" id="IPR004399">
    <property type="entry name" value="HMP/HMP-P_kinase_dom"/>
</dbReference>
<feature type="domain" description="Thiaminase-2/PQQC" evidence="7">
    <location>
        <begin position="364"/>
        <end position="552"/>
    </location>
</feature>
<dbReference type="AlphaFoldDB" id="A0A495FM21"/>
<evidence type="ECO:0000313" key="9">
    <source>
        <dbReference type="EMBL" id="RKR29761.1"/>
    </source>
</evidence>
<reference evidence="9 10" key="1">
    <citation type="submission" date="2018-10" db="EMBL/GenBank/DDBJ databases">
        <title>Genomic Encyclopedia of Type Strains, Phase IV (KMG-IV): sequencing the most valuable type-strain genomes for metagenomic binning, comparative biology and taxonomic classification.</title>
        <authorList>
            <person name="Goeker M."/>
        </authorList>
    </citation>
    <scope>NUCLEOTIDE SEQUENCE [LARGE SCALE GENOMIC DNA]</scope>
    <source>
        <strain evidence="9 10">DSM 25586</strain>
    </source>
</reference>
<proteinExistence type="predicted"/>